<name>A0A9Q0D8D0_9TELE</name>
<dbReference type="Proteomes" id="UP001148018">
    <property type="component" value="Unassembled WGS sequence"/>
</dbReference>
<evidence type="ECO:0000313" key="1">
    <source>
        <dbReference type="EMBL" id="KAJ3583754.1"/>
    </source>
</evidence>
<proteinExistence type="predicted"/>
<sequence length="300" mass="33898">MEDQLIVELKKLMTDNKTSLILNKLQDAMTRASVGPQQNLIGLKRRLFHAHILDLCLAAITMETEGLQPEQITMETWRTTVQLAQLLRDFLSGLSDDFVLLLLNDAVGQLAISCDAEVGGACIGLLVLIANQLARDRHALLHTFRELVQRFQYQTEVGSALLIQRWWRRRSSHTLRHAHTRHRAACTLQRAGCQRLFLQTQNLLLQHFHSQLEPNQTFTMTNTQLDLLLEAPSLSVATATDAASFQVRCGPEAAWAQLSHDASLQAAGPPWWKRLDNRDDITSTTSPASREELKLEFDFD</sequence>
<dbReference type="EMBL" id="JANIIK010000124">
    <property type="protein sequence ID" value="KAJ3583754.1"/>
    <property type="molecule type" value="Genomic_DNA"/>
</dbReference>
<gene>
    <name evidence="1" type="ORF">NHX12_015627</name>
</gene>
<dbReference type="AlphaFoldDB" id="A0A9Q0D8D0"/>
<dbReference type="OrthoDB" id="8178106at2759"/>
<keyword evidence="2" id="KW-1185">Reference proteome</keyword>
<dbReference type="GO" id="GO:0005516">
    <property type="term" value="F:calmodulin binding"/>
    <property type="evidence" value="ECO:0007669"/>
    <property type="project" value="InterPro"/>
</dbReference>
<protein>
    <submittedName>
        <fullName evidence="1">Uncharacterized protein</fullName>
    </submittedName>
</protein>
<evidence type="ECO:0000313" key="2">
    <source>
        <dbReference type="Proteomes" id="UP001148018"/>
    </source>
</evidence>
<accession>A0A9Q0D8D0</accession>
<dbReference type="PANTHER" id="PTHR15673:SF2">
    <property type="entry name" value="IQ CALMODULIN-BINDING MOTIF-CONTAINING PROTEIN 1"/>
    <property type="match status" value="1"/>
</dbReference>
<dbReference type="GO" id="GO:0060271">
    <property type="term" value="P:cilium assembly"/>
    <property type="evidence" value="ECO:0007669"/>
    <property type="project" value="InterPro"/>
</dbReference>
<dbReference type="GO" id="GO:0005929">
    <property type="term" value="C:cilium"/>
    <property type="evidence" value="ECO:0007669"/>
    <property type="project" value="TreeGrafter"/>
</dbReference>
<dbReference type="PANTHER" id="PTHR15673">
    <property type="entry name" value="IQ CALMODULIN-BINDING MOTIF CONTAINING PROTEIN 1"/>
    <property type="match status" value="1"/>
</dbReference>
<comment type="caution">
    <text evidence="1">The sequence shown here is derived from an EMBL/GenBank/DDBJ whole genome shotgun (WGS) entry which is preliminary data.</text>
</comment>
<organism evidence="1 2">
    <name type="scientific">Muraenolepis orangiensis</name>
    <name type="common">Patagonian moray cod</name>
    <dbReference type="NCBI Taxonomy" id="630683"/>
    <lineage>
        <taxon>Eukaryota</taxon>
        <taxon>Metazoa</taxon>
        <taxon>Chordata</taxon>
        <taxon>Craniata</taxon>
        <taxon>Vertebrata</taxon>
        <taxon>Euteleostomi</taxon>
        <taxon>Actinopterygii</taxon>
        <taxon>Neopterygii</taxon>
        <taxon>Teleostei</taxon>
        <taxon>Neoteleostei</taxon>
        <taxon>Acanthomorphata</taxon>
        <taxon>Zeiogadaria</taxon>
        <taxon>Gadariae</taxon>
        <taxon>Gadiformes</taxon>
        <taxon>Muraenolepidoidei</taxon>
        <taxon>Muraenolepididae</taxon>
        <taxon>Muraenolepis</taxon>
    </lineage>
</organism>
<dbReference type="InterPro" id="IPR028765">
    <property type="entry name" value="IQCB1"/>
</dbReference>
<reference evidence="1" key="1">
    <citation type="submission" date="2022-07" db="EMBL/GenBank/DDBJ databases">
        <title>Chromosome-level genome of Muraenolepis orangiensis.</title>
        <authorList>
            <person name="Kim J."/>
        </authorList>
    </citation>
    <scope>NUCLEOTIDE SEQUENCE</scope>
    <source>
        <strain evidence="1">KU_S4_2022</strain>
        <tissue evidence="1">Muscle</tissue>
    </source>
</reference>